<organism evidence="6 7">
    <name type="scientific">Edaphochlamys debaryana</name>
    <dbReference type="NCBI Taxonomy" id="47281"/>
    <lineage>
        <taxon>Eukaryota</taxon>
        <taxon>Viridiplantae</taxon>
        <taxon>Chlorophyta</taxon>
        <taxon>core chlorophytes</taxon>
        <taxon>Chlorophyceae</taxon>
        <taxon>CS clade</taxon>
        <taxon>Chlamydomonadales</taxon>
        <taxon>Chlamydomonadales incertae sedis</taxon>
        <taxon>Edaphochlamys</taxon>
    </lineage>
</organism>
<dbReference type="GO" id="GO:0005509">
    <property type="term" value="F:calcium ion binding"/>
    <property type="evidence" value="ECO:0007669"/>
    <property type="project" value="InterPro"/>
</dbReference>
<dbReference type="PANTHER" id="PTHR34524:SF6">
    <property type="entry name" value="CALCYPHOSINE LIKE"/>
    <property type="match status" value="1"/>
</dbReference>
<keyword evidence="3" id="KW-0106">Calcium</keyword>
<dbReference type="InterPro" id="IPR051581">
    <property type="entry name" value="Ca-bind"/>
</dbReference>
<name>A0A836C5G9_9CHLO</name>
<evidence type="ECO:0000259" key="5">
    <source>
        <dbReference type="PROSITE" id="PS50222"/>
    </source>
</evidence>
<feature type="domain" description="EF-hand" evidence="5">
    <location>
        <begin position="445"/>
        <end position="480"/>
    </location>
</feature>
<feature type="domain" description="EF-hand" evidence="5">
    <location>
        <begin position="289"/>
        <end position="316"/>
    </location>
</feature>
<sequence>MAMSTTSSLGERRLHEDTPILPLISPLTDRRKLDALTFEPAAAALERGGFTVGWNEGALQVGGSPAHSGFSTPIGYRPRSSGFLSFNRTRESPGRPRTSGSFSAATSPHAPPSPSSPGGRGAPSRGRFSRLAASFDSAPHLNGLSSGALHPAPHPGSLSGPSDVQGYSGKAEPPQVMHLPPGPSQEPVPLLQSPPLREPRPAGGPPPGPAPPPLPTSQQVAAHMRVNIPLTNLKDCDRPGTGYGTGFSAGFARTNGGTIIQVPLGVPSPQSPQAQAAAFRATRGQSLLVFNELDSDKNGKITRSEMEAAALSLGFSLEQAQRLWDKLDRRKRGFLEALDWGSKDAFTQIQLFSTRYLQKYMGVPDVSATPETVRKYWRGLELKQVNSLAAAINKVRINAVAKSTKSAGSTGNAVWDTFRYFDVDNSGELNKDEIRDAFFALGVNLADEVVEQIMTVFDKDGNGTVMYHEFERTMFPGVSRGT</sequence>
<gene>
    <name evidence="6" type="ORF">HYH03_001649</name>
</gene>
<dbReference type="InterPro" id="IPR018247">
    <property type="entry name" value="EF_Hand_1_Ca_BS"/>
</dbReference>
<dbReference type="SMART" id="SM00054">
    <property type="entry name" value="EFh"/>
    <property type="match status" value="3"/>
</dbReference>
<evidence type="ECO:0000256" key="1">
    <source>
        <dbReference type="ARBA" id="ARBA00022723"/>
    </source>
</evidence>
<feature type="compositionally biased region" description="Pro residues" evidence="4">
    <location>
        <begin position="202"/>
        <end position="215"/>
    </location>
</feature>
<dbReference type="SUPFAM" id="SSF47473">
    <property type="entry name" value="EF-hand"/>
    <property type="match status" value="1"/>
</dbReference>
<evidence type="ECO:0000313" key="7">
    <source>
        <dbReference type="Proteomes" id="UP000612055"/>
    </source>
</evidence>
<reference evidence="6" key="1">
    <citation type="journal article" date="2020" name="bioRxiv">
        <title>Comparative genomics of Chlamydomonas.</title>
        <authorList>
            <person name="Craig R.J."/>
            <person name="Hasan A.R."/>
            <person name="Ness R.W."/>
            <person name="Keightley P.D."/>
        </authorList>
    </citation>
    <scope>NUCLEOTIDE SEQUENCE</scope>
    <source>
        <strain evidence="6">CCAP 11/70</strain>
    </source>
</reference>
<evidence type="ECO:0000256" key="2">
    <source>
        <dbReference type="ARBA" id="ARBA00022737"/>
    </source>
</evidence>
<evidence type="ECO:0000256" key="3">
    <source>
        <dbReference type="ARBA" id="ARBA00022837"/>
    </source>
</evidence>
<dbReference type="InterPro" id="IPR002048">
    <property type="entry name" value="EF_hand_dom"/>
</dbReference>
<evidence type="ECO:0000256" key="4">
    <source>
        <dbReference type="SAM" id="MobiDB-lite"/>
    </source>
</evidence>
<dbReference type="Proteomes" id="UP000612055">
    <property type="component" value="Unassembled WGS sequence"/>
</dbReference>
<protein>
    <recommendedName>
        <fullName evidence="5">EF-hand domain-containing protein</fullName>
    </recommendedName>
</protein>
<proteinExistence type="predicted"/>
<dbReference type="Pfam" id="PF13499">
    <property type="entry name" value="EF-hand_7"/>
    <property type="match status" value="1"/>
</dbReference>
<comment type="caution">
    <text evidence="6">The sequence shown here is derived from an EMBL/GenBank/DDBJ whole genome shotgun (WGS) entry which is preliminary data.</text>
</comment>
<dbReference type="EMBL" id="JAEHOE010000003">
    <property type="protein sequence ID" value="KAG2500890.1"/>
    <property type="molecule type" value="Genomic_DNA"/>
</dbReference>
<dbReference type="InterPro" id="IPR011992">
    <property type="entry name" value="EF-hand-dom_pair"/>
</dbReference>
<keyword evidence="1" id="KW-0479">Metal-binding</keyword>
<keyword evidence="2" id="KW-0677">Repeat</keyword>
<keyword evidence="7" id="KW-1185">Reference proteome</keyword>
<dbReference type="OrthoDB" id="26525at2759"/>
<evidence type="ECO:0000313" key="6">
    <source>
        <dbReference type="EMBL" id="KAG2500890.1"/>
    </source>
</evidence>
<dbReference type="PROSITE" id="PS00018">
    <property type="entry name" value="EF_HAND_1"/>
    <property type="match status" value="2"/>
</dbReference>
<feature type="region of interest" description="Disordered" evidence="4">
    <location>
        <begin position="142"/>
        <end position="218"/>
    </location>
</feature>
<dbReference type="Gene3D" id="1.10.238.10">
    <property type="entry name" value="EF-hand"/>
    <property type="match status" value="2"/>
</dbReference>
<feature type="region of interest" description="Disordered" evidence="4">
    <location>
        <begin position="80"/>
        <end position="127"/>
    </location>
</feature>
<dbReference type="AlphaFoldDB" id="A0A836C5G9"/>
<dbReference type="Pfam" id="PF13202">
    <property type="entry name" value="EF-hand_5"/>
    <property type="match status" value="1"/>
</dbReference>
<accession>A0A836C5G9</accession>
<dbReference type="CDD" id="cd00051">
    <property type="entry name" value="EFh"/>
    <property type="match status" value="1"/>
</dbReference>
<dbReference type="PANTHER" id="PTHR34524">
    <property type="entry name" value="CALCYPHOSIN"/>
    <property type="match status" value="1"/>
</dbReference>
<feature type="domain" description="EF-hand" evidence="5">
    <location>
        <begin position="409"/>
        <end position="444"/>
    </location>
</feature>
<dbReference type="PROSITE" id="PS50222">
    <property type="entry name" value="EF_HAND_2"/>
    <property type="match status" value="3"/>
</dbReference>